<dbReference type="SUPFAM" id="SSF64182">
    <property type="entry name" value="DHH phosphoesterases"/>
    <property type="match status" value="1"/>
</dbReference>
<dbReference type="Gene3D" id="3.90.1640.10">
    <property type="entry name" value="inorganic pyrophosphatase (n-terminal core)"/>
    <property type="match status" value="1"/>
</dbReference>
<feature type="domain" description="DDH" evidence="1">
    <location>
        <begin position="24"/>
        <end position="160"/>
    </location>
</feature>
<name>A0A645B5V7_9ZZZZ</name>
<dbReference type="PANTHER" id="PTHR47618:SF1">
    <property type="entry name" value="BIFUNCTIONAL OLIGORIBONUCLEASE AND PAP PHOSPHATASE NRNA"/>
    <property type="match status" value="1"/>
</dbReference>
<dbReference type="Pfam" id="PF02272">
    <property type="entry name" value="DHHA1"/>
    <property type="match status" value="1"/>
</dbReference>
<dbReference type="InterPro" id="IPR051319">
    <property type="entry name" value="Oligoribo/pAp-PDE_c-di-AMP_PDE"/>
</dbReference>
<gene>
    <name evidence="3" type="primary">nrnA_28</name>
    <name evidence="3" type="ORF">SDC9_107641</name>
</gene>
<comment type="caution">
    <text evidence="3">The sequence shown here is derived from an EMBL/GenBank/DDBJ whole genome shotgun (WGS) entry which is preliminary data.</text>
</comment>
<evidence type="ECO:0000313" key="3">
    <source>
        <dbReference type="EMBL" id="MPM60787.1"/>
    </source>
</evidence>
<protein>
    <submittedName>
        <fullName evidence="3">Bifunctional oligoribonuclease and PAP phosphatase NrnA</fullName>
        <ecNumber evidence="3">3.1.-.-</ecNumber>
    </submittedName>
</protein>
<dbReference type="InterPro" id="IPR003156">
    <property type="entry name" value="DHHA1_dom"/>
</dbReference>
<dbReference type="PANTHER" id="PTHR47618">
    <property type="entry name" value="BIFUNCTIONAL OLIGORIBONUCLEASE AND PAP PHOSPHATASE NRNA"/>
    <property type="match status" value="1"/>
</dbReference>
<dbReference type="Gene3D" id="3.10.310.30">
    <property type="match status" value="1"/>
</dbReference>
<dbReference type="InterPro" id="IPR038763">
    <property type="entry name" value="DHH_sf"/>
</dbReference>
<dbReference type="GO" id="GO:0016787">
    <property type="term" value="F:hydrolase activity"/>
    <property type="evidence" value="ECO:0007669"/>
    <property type="project" value="UniProtKB-KW"/>
</dbReference>
<keyword evidence="3" id="KW-0378">Hydrolase</keyword>
<dbReference type="GO" id="GO:0003676">
    <property type="term" value="F:nucleic acid binding"/>
    <property type="evidence" value="ECO:0007669"/>
    <property type="project" value="InterPro"/>
</dbReference>
<evidence type="ECO:0000259" key="2">
    <source>
        <dbReference type="Pfam" id="PF02272"/>
    </source>
</evidence>
<dbReference type="InterPro" id="IPR001667">
    <property type="entry name" value="DDH_dom"/>
</dbReference>
<organism evidence="3">
    <name type="scientific">bioreactor metagenome</name>
    <dbReference type="NCBI Taxonomy" id="1076179"/>
    <lineage>
        <taxon>unclassified sequences</taxon>
        <taxon>metagenomes</taxon>
        <taxon>ecological metagenomes</taxon>
    </lineage>
</organism>
<accession>A0A645B5V7</accession>
<dbReference type="Pfam" id="PF01368">
    <property type="entry name" value="DHH"/>
    <property type="match status" value="1"/>
</dbReference>
<dbReference type="EC" id="3.1.-.-" evidence="3"/>
<proteinExistence type="predicted"/>
<dbReference type="AlphaFoldDB" id="A0A645B5V7"/>
<feature type="domain" description="DHHA1" evidence="2">
    <location>
        <begin position="238"/>
        <end position="317"/>
    </location>
</feature>
<evidence type="ECO:0000259" key="1">
    <source>
        <dbReference type="Pfam" id="PF01368"/>
    </source>
</evidence>
<reference evidence="3" key="1">
    <citation type="submission" date="2019-08" db="EMBL/GenBank/DDBJ databases">
        <authorList>
            <person name="Kucharzyk K."/>
            <person name="Murdoch R.W."/>
            <person name="Higgins S."/>
            <person name="Loffler F."/>
        </authorList>
    </citation>
    <scope>NUCLEOTIDE SEQUENCE</scope>
</reference>
<dbReference type="EMBL" id="VSSQ01017984">
    <property type="protein sequence ID" value="MPM60787.1"/>
    <property type="molecule type" value="Genomic_DNA"/>
</dbReference>
<sequence>MTTAEWPKETLARLLAAERPLLAAHLKPDGDAIGSTLGLAEFLRSCGKTPTVLLPDGIPELYRLRAAEFQTAAPSDWAAFDLAVLLDTAIAARAGFGPEGGVPEALRAKLLVIDHHPDNPGFGAWNCLQTVAATAEVVLQVCESSGTAIPRAAADWLLLGLVTDTGGFRFDNTAADTFRSAARLLDAGASLNRVVNQIFFNKPYRQQLFEAELLSHHVRWAENGRMAWAVVTPELLQKYDFDMRNAEGVIDMLRAIAGAEVVALISRRDPGFRVSMRSKNPAVPVVELAHKYHGGGHAMAAGMTVAAAGFEEVEAILERESANLFAGDPR</sequence>